<dbReference type="Pfam" id="PF06985">
    <property type="entry name" value="HET"/>
    <property type="match status" value="1"/>
</dbReference>
<dbReference type="Proteomes" id="UP000504636">
    <property type="component" value="Unplaced"/>
</dbReference>
<feature type="domain" description="Heterokaryon incompatibility" evidence="1">
    <location>
        <begin position="49"/>
        <end position="138"/>
    </location>
</feature>
<reference evidence="4" key="2">
    <citation type="submission" date="2020-04" db="EMBL/GenBank/DDBJ databases">
        <authorList>
            <consortium name="NCBI Genome Project"/>
        </authorList>
    </citation>
    <scope>NUCLEOTIDE SEQUENCE</scope>
    <source>
        <strain evidence="4">CBS 304.34</strain>
    </source>
</reference>
<sequence length="138" mass="15722">MTPPCIYRSLDPAKKEIRLLELLPAPPDKQIYASCRLSTVSLLDDKPRFAALSYVWGDPSVTNTILLNGIRWQVTKNLAEALKCLTPKAQKYHQWGGKTLWLWADAVCINQKNDPERSQQVSLMADLYSSAHFVYSWL</sequence>
<dbReference type="PANTHER" id="PTHR24148:SF64">
    <property type="entry name" value="HETEROKARYON INCOMPATIBILITY DOMAIN-CONTAINING PROTEIN"/>
    <property type="match status" value="1"/>
</dbReference>
<evidence type="ECO:0000313" key="2">
    <source>
        <dbReference type="EMBL" id="KAF2815759.1"/>
    </source>
</evidence>
<protein>
    <submittedName>
        <fullName evidence="2 4">HET-domain-containing protein</fullName>
    </submittedName>
</protein>
<dbReference type="InterPro" id="IPR052895">
    <property type="entry name" value="HetReg/Transcr_Mod"/>
</dbReference>
<reference evidence="4" key="3">
    <citation type="submission" date="2025-04" db="UniProtKB">
        <authorList>
            <consortium name="RefSeq"/>
        </authorList>
    </citation>
    <scope>IDENTIFICATION</scope>
    <source>
        <strain evidence="4">CBS 304.34</strain>
    </source>
</reference>
<proteinExistence type="predicted"/>
<accession>A0A6A6Z4U2</accession>
<evidence type="ECO:0000313" key="3">
    <source>
        <dbReference type="Proteomes" id="UP000504636"/>
    </source>
</evidence>
<dbReference type="GeneID" id="54455963"/>
<reference evidence="2 4" key="1">
    <citation type="journal article" date="2020" name="Stud. Mycol.">
        <title>101 Dothideomycetes genomes: a test case for predicting lifestyles and emergence of pathogens.</title>
        <authorList>
            <person name="Haridas S."/>
            <person name="Albert R."/>
            <person name="Binder M."/>
            <person name="Bloem J."/>
            <person name="Labutti K."/>
            <person name="Salamov A."/>
            <person name="Andreopoulos B."/>
            <person name="Baker S."/>
            <person name="Barry K."/>
            <person name="Bills G."/>
            <person name="Bluhm B."/>
            <person name="Cannon C."/>
            <person name="Castanera R."/>
            <person name="Culley D."/>
            <person name="Daum C."/>
            <person name="Ezra D."/>
            <person name="Gonzalez J."/>
            <person name="Henrissat B."/>
            <person name="Kuo A."/>
            <person name="Liang C."/>
            <person name="Lipzen A."/>
            <person name="Lutzoni F."/>
            <person name="Magnuson J."/>
            <person name="Mondo S."/>
            <person name="Nolan M."/>
            <person name="Ohm R."/>
            <person name="Pangilinan J."/>
            <person name="Park H.-J."/>
            <person name="Ramirez L."/>
            <person name="Alfaro M."/>
            <person name="Sun H."/>
            <person name="Tritt A."/>
            <person name="Yoshinaga Y."/>
            <person name="Zwiers L.-H."/>
            <person name="Turgeon B."/>
            <person name="Goodwin S."/>
            <person name="Spatafora J."/>
            <person name="Crous P."/>
            <person name="Grigoriev I."/>
        </authorList>
    </citation>
    <scope>NUCLEOTIDE SEQUENCE</scope>
    <source>
        <strain evidence="2 4">CBS 304.34</strain>
    </source>
</reference>
<dbReference type="InterPro" id="IPR010730">
    <property type="entry name" value="HET"/>
</dbReference>
<feature type="non-terminal residue" evidence="2">
    <location>
        <position position="138"/>
    </location>
</feature>
<keyword evidence="3" id="KW-1185">Reference proteome</keyword>
<dbReference type="PANTHER" id="PTHR24148">
    <property type="entry name" value="ANKYRIN REPEAT DOMAIN-CONTAINING PROTEIN 39 HOMOLOG-RELATED"/>
    <property type="match status" value="1"/>
</dbReference>
<evidence type="ECO:0000313" key="4">
    <source>
        <dbReference type="RefSeq" id="XP_033582723.1"/>
    </source>
</evidence>
<evidence type="ECO:0000259" key="1">
    <source>
        <dbReference type="Pfam" id="PF06985"/>
    </source>
</evidence>
<dbReference type="AlphaFoldDB" id="A0A6A6Z4U2"/>
<dbReference type="RefSeq" id="XP_033582723.1">
    <property type="nucleotide sequence ID" value="XM_033715070.1"/>
</dbReference>
<gene>
    <name evidence="2 4" type="ORF">BDZ99DRAFT_377454</name>
</gene>
<organism evidence="2">
    <name type="scientific">Mytilinidion resinicola</name>
    <dbReference type="NCBI Taxonomy" id="574789"/>
    <lineage>
        <taxon>Eukaryota</taxon>
        <taxon>Fungi</taxon>
        <taxon>Dikarya</taxon>
        <taxon>Ascomycota</taxon>
        <taxon>Pezizomycotina</taxon>
        <taxon>Dothideomycetes</taxon>
        <taxon>Pleosporomycetidae</taxon>
        <taxon>Mytilinidiales</taxon>
        <taxon>Mytilinidiaceae</taxon>
        <taxon>Mytilinidion</taxon>
    </lineage>
</organism>
<dbReference type="EMBL" id="MU003693">
    <property type="protein sequence ID" value="KAF2815759.1"/>
    <property type="molecule type" value="Genomic_DNA"/>
</dbReference>
<dbReference type="OrthoDB" id="3553147at2759"/>
<name>A0A6A6Z4U2_9PEZI</name>